<feature type="region of interest" description="Disordered" evidence="1">
    <location>
        <begin position="164"/>
        <end position="194"/>
    </location>
</feature>
<evidence type="ECO:0000256" key="2">
    <source>
        <dbReference type="SAM" id="Phobius"/>
    </source>
</evidence>
<reference evidence="3 4" key="1">
    <citation type="submission" date="2019-09" db="EMBL/GenBank/DDBJ databases">
        <title>A chromosome-level genome assembly of the Chinese tupelo Nyssa sinensis.</title>
        <authorList>
            <person name="Yang X."/>
            <person name="Kang M."/>
            <person name="Yang Y."/>
            <person name="Xiong H."/>
            <person name="Wang M."/>
            <person name="Zhang Z."/>
            <person name="Wang Z."/>
            <person name="Wu H."/>
            <person name="Ma T."/>
            <person name="Liu J."/>
            <person name="Xi Z."/>
        </authorList>
    </citation>
    <scope>NUCLEOTIDE SEQUENCE [LARGE SCALE GENOMIC DNA]</scope>
    <source>
        <strain evidence="3">J267</strain>
        <tissue evidence="3">Leaf</tissue>
    </source>
</reference>
<keyword evidence="4" id="KW-1185">Reference proteome</keyword>
<feature type="compositionally biased region" description="Polar residues" evidence="1">
    <location>
        <begin position="164"/>
        <end position="181"/>
    </location>
</feature>
<dbReference type="Proteomes" id="UP000325577">
    <property type="component" value="Linkage Group LG15"/>
</dbReference>
<protein>
    <submittedName>
        <fullName evidence="3">Uncharacterized protein</fullName>
    </submittedName>
</protein>
<keyword evidence="2" id="KW-0472">Membrane</keyword>
<evidence type="ECO:0000313" key="3">
    <source>
        <dbReference type="EMBL" id="KAA8538212.1"/>
    </source>
</evidence>
<sequence length="249" mass="27882">MVVAITVDHNAGHHCSADHHLGICCVAICNHQHHSHVSPQPGILTLCRLSCCWLFHLEAGAPRDLFHCDIKGKQSMVDPAGTALMDLITSDSSSTSGPLYPRPRPRHLRQHCHLQRFWANWCKAYEFWMCFLHHLLLGFWSPELHLAKSPFTGFSIGGRDSCSETLSLSSEPQRRGSNQDSGPMAPAGKKPDSSTASHIYRAFSNIFTKMGSIKLLGFLFPADLFFLRFFLKIWGIALDMTLDNLIKNN</sequence>
<keyword evidence="2" id="KW-0812">Transmembrane</keyword>
<proteinExistence type="predicted"/>
<feature type="transmembrane region" description="Helical" evidence="2">
    <location>
        <begin position="215"/>
        <end position="237"/>
    </location>
</feature>
<gene>
    <name evidence="3" type="ORF">F0562_027965</name>
</gene>
<evidence type="ECO:0000256" key="1">
    <source>
        <dbReference type="SAM" id="MobiDB-lite"/>
    </source>
</evidence>
<keyword evidence="2" id="KW-1133">Transmembrane helix</keyword>
<dbReference type="AlphaFoldDB" id="A0A5J5B8H2"/>
<dbReference type="EMBL" id="CM018038">
    <property type="protein sequence ID" value="KAA8538212.1"/>
    <property type="molecule type" value="Genomic_DNA"/>
</dbReference>
<name>A0A5J5B8H2_9ASTE</name>
<accession>A0A5J5B8H2</accession>
<evidence type="ECO:0000313" key="4">
    <source>
        <dbReference type="Proteomes" id="UP000325577"/>
    </source>
</evidence>
<organism evidence="3 4">
    <name type="scientific">Nyssa sinensis</name>
    <dbReference type="NCBI Taxonomy" id="561372"/>
    <lineage>
        <taxon>Eukaryota</taxon>
        <taxon>Viridiplantae</taxon>
        <taxon>Streptophyta</taxon>
        <taxon>Embryophyta</taxon>
        <taxon>Tracheophyta</taxon>
        <taxon>Spermatophyta</taxon>
        <taxon>Magnoliopsida</taxon>
        <taxon>eudicotyledons</taxon>
        <taxon>Gunneridae</taxon>
        <taxon>Pentapetalae</taxon>
        <taxon>asterids</taxon>
        <taxon>Cornales</taxon>
        <taxon>Nyssaceae</taxon>
        <taxon>Nyssa</taxon>
    </lineage>
</organism>